<dbReference type="EMBL" id="JBITLV010000005">
    <property type="protein sequence ID" value="MFI7588625.1"/>
    <property type="molecule type" value="Genomic_DNA"/>
</dbReference>
<dbReference type="InterPro" id="IPR036249">
    <property type="entry name" value="Thioredoxin-like_sf"/>
</dbReference>
<protein>
    <submittedName>
        <fullName evidence="2">Sucrase ferredoxin</fullName>
    </submittedName>
</protein>
<accession>A0ABW8AQG6</accession>
<dbReference type="SUPFAM" id="SSF52833">
    <property type="entry name" value="Thioredoxin-like"/>
    <property type="match status" value="1"/>
</dbReference>
<feature type="region of interest" description="Disordered" evidence="1">
    <location>
        <begin position="280"/>
        <end position="303"/>
    </location>
</feature>
<dbReference type="Pfam" id="PF06999">
    <property type="entry name" value="Suc_Fer-like"/>
    <property type="match status" value="1"/>
</dbReference>
<name>A0ABW8AQG6_9ACTN</name>
<dbReference type="RefSeq" id="WP_398282511.1">
    <property type="nucleotide sequence ID" value="NZ_JBITLV010000005.1"/>
</dbReference>
<dbReference type="PANTHER" id="PTHR31902">
    <property type="entry name" value="ACTIN PATCHES DISTAL PROTEIN 1"/>
    <property type="match status" value="1"/>
</dbReference>
<dbReference type="Proteomes" id="UP001612915">
    <property type="component" value="Unassembled WGS sequence"/>
</dbReference>
<proteinExistence type="predicted"/>
<keyword evidence="3" id="KW-1185">Reference proteome</keyword>
<comment type="caution">
    <text evidence="2">The sequence shown here is derived from an EMBL/GenBank/DDBJ whole genome shotgun (WGS) entry which is preliminary data.</text>
</comment>
<evidence type="ECO:0000256" key="1">
    <source>
        <dbReference type="SAM" id="MobiDB-lite"/>
    </source>
</evidence>
<evidence type="ECO:0000313" key="3">
    <source>
        <dbReference type="Proteomes" id="UP001612915"/>
    </source>
</evidence>
<dbReference type="PANTHER" id="PTHR31902:SF22">
    <property type="entry name" value="SLL1203 PROTEIN"/>
    <property type="match status" value="1"/>
</dbReference>
<organism evidence="2 3">
    <name type="scientific">Spongisporangium articulatum</name>
    <dbReference type="NCBI Taxonomy" id="3362603"/>
    <lineage>
        <taxon>Bacteria</taxon>
        <taxon>Bacillati</taxon>
        <taxon>Actinomycetota</taxon>
        <taxon>Actinomycetes</taxon>
        <taxon>Kineosporiales</taxon>
        <taxon>Kineosporiaceae</taxon>
        <taxon>Spongisporangium</taxon>
    </lineage>
</organism>
<dbReference type="InterPro" id="IPR009737">
    <property type="entry name" value="Aim32/Apd1-like"/>
</dbReference>
<evidence type="ECO:0000313" key="2">
    <source>
        <dbReference type="EMBL" id="MFI7588625.1"/>
    </source>
</evidence>
<reference evidence="2 3" key="1">
    <citation type="submission" date="2024-10" db="EMBL/GenBank/DDBJ databases">
        <title>The Natural Products Discovery Center: Release of the First 8490 Sequenced Strains for Exploring Actinobacteria Biosynthetic Diversity.</title>
        <authorList>
            <person name="Kalkreuter E."/>
            <person name="Kautsar S.A."/>
            <person name="Yang D."/>
            <person name="Bader C.D."/>
            <person name="Teijaro C.N."/>
            <person name="Fluegel L."/>
            <person name="Davis C.M."/>
            <person name="Simpson J.R."/>
            <person name="Lauterbach L."/>
            <person name="Steele A.D."/>
            <person name="Gui C."/>
            <person name="Meng S."/>
            <person name="Li G."/>
            <person name="Viehrig K."/>
            <person name="Ye F."/>
            <person name="Su P."/>
            <person name="Kiefer A.F."/>
            <person name="Nichols A."/>
            <person name="Cepeda A.J."/>
            <person name="Yan W."/>
            <person name="Fan B."/>
            <person name="Jiang Y."/>
            <person name="Adhikari A."/>
            <person name="Zheng C.-J."/>
            <person name="Schuster L."/>
            <person name="Cowan T.M."/>
            <person name="Smanski M.J."/>
            <person name="Chevrette M.G."/>
            <person name="De Carvalho L.P.S."/>
            <person name="Shen B."/>
        </authorList>
    </citation>
    <scope>NUCLEOTIDE SEQUENCE [LARGE SCALE GENOMIC DNA]</scope>
    <source>
        <strain evidence="2 3">NPDC049639</strain>
    </source>
</reference>
<sequence>MTFAEPAPTCSALSAAAGEPLAGSAPVRRAWALVEHPGPWGRDALLDSPWPDGEGARLEPLADSSGVKVLLARRHRTRPADGVPPEPWVTLAHVGPQGWVVGARVPLPELEKLPLDDVAAGRRPVGWSDVPGVWGVCTHGVRDQCCARLGRPVAATLNDLDPENTWEISHSGGHRMAGVVLALPEGQVYGRVEGRHVVGLAAARASGEVLPELLRGSSWLGEPEQAADVALRLFLGTAGRELRATTWESSETLGDATVLTRWTSSTGAWVVPVRREALPERPGSCGKAPEPASAWFAGPPTRP</sequence>
<gene>
    <name evidence="2" type="ORF">ACIB24_16260</name>
</gene>